<dbReference type="Pfam" id="PF17966">
    <property type="entry name" value="Muc_B2"/>
    <property type="match status" value="2"/>
</dbReference>
<gene>
    <name evidence="4" type="ORF">QEJ78_04925</name>
    <name evidence="3" type="ORF">SAMN02983011_00959</name>
</gene>
<protein>
    <recommendedName>
        <fullName evidence="7">Mucus binding protein</fullName>
    </recommendedName>
</protein>
<reference evidence="4" key="3">
    <citation type="submission" date="2023-04" db="EMBL/GenBank/DDBJ databases">
        <authorList>
            <person name="Wang Y."/>
        </authorList>
    </citation>
    <scope>NUCLEOTIDE SEQUENCE</scope>
    <source>
        <strain evidence="4">ZW18</strain>
    </source>
</reference>
<feature type="domain" description="Mub B2-like" evidence="2">
    <location>
        <begin position="346"/>
        <end position="472"/>
    </location>
</feature>
<dbReference type="AlphaFoldDB" id="A0AAX3UGG4"/>
<proteinExistence type="predicted"/>
<evidence type="ECO:0000259" key="2">
    <source>
        <dbReference type="Pfam" id="PF17966"/>
    </source>
</evidence>
<dbReference type="Proteomes" id="UP001242513">
    <property type="component" value="Chromosome"/>
</dbReference>
<dbReference type="Gene3D" id="3.10.20.470">
    <property type="match status" value="2"/>
</dbReference>
<evidence type="ECO:0000313" key="4">
    <source>
        <dbReference type="EMBL" id="WGO86780.1"/>
    </source>
</evidence>
<feature type="domain" description="Mucin binding" evidence="1">
    <location>
        <begin position="248"/>
        <end position="302"/>
    </location>
</feature>
<feature type="domain" description="Mub B2-like" evidence="2">
    <location>
        <begin position="570"/>
        <end position="658"/>
    </location>
</feature>
<name>A0AAX3UGG4_9LACO</name>
<evidence type="ECO:0000259" key="1">
    <source>
        <dbReference type="Pfam" id="PF17965"/>
    </source>
</evidence>
<keyword evidence="5" id="KW-1185">Reference proteome</keyword>
<dbReference type="EMBL" id="FMXC01000008">
    <property type="protein sequence ID" value="SDA50311.1"/>
    <property type="molecule type" value="Genomic_DNA"/>
</dbReference>
<dbReference type="Pfam" id="PF17965">
    <property type="entry name" value="MucBP_2"/>
    <property type="match status" value="2"/>
</dbReference>
<dbReference type="RefSeq" id="WP_025084144.1">
    <property type="nucleotide sequence ID" value="NZ_CP123735.1"/>
</dbReference>
<evidence type="ECO:0000313" key="3">
    <source>
        <dbReference type="EMBL" id="SDA50311.1"/>
    </source>
</evidence>
<dbReference type="Gene3D" id="2.60.40.4300">
    <property type="match status" value="2"/>
</dbReference>
<organism evidence="4 6">
    <name type="scientific">Lactobacillus kefiranofaciens</name>
    <dbReference type="NCBI Taxonomy" id="267818"/>
    <lineage>
        <taxon>Bacteria</taxon>
        <taxon>Bacillati</taxon>
        <taxon>Bacillota</taxon>
        <taxon>Bacilli</taxon>
        <taxon>Lactobacillales</taxon>
        <taxon>Lactobacillaceae</taxon>
        <taxon>Lactobacillus</taxon>
    </lineage>
</organism>
<evidence type="ECO:0000313" key="5">
    <source>
        <dbReference type="Proteomes" id="UP000181860"/>
    </source>
</evidence>
<dbReference type="EMBL" id="CP123735">
    <property type="protein sequence ID" value="WGO86780.1"/>
    <property type="molecule type" value="Genomic_DNA"/>
</dbReference>
<evidence type="ECO:0008006" key="7">
    <source>
        <dbReference type="Google" id="ProtNLM"/>
    </source>
</evidence>
<evidence type="ECO:0000313" key="6">
    <source>
        <dbReference type="Proteomes" id="UP001242513"/>
    </source>
</evidence>
<feature type="domain" description="Mucin binding" evidence="1">
    <location>
        <begin position="480"/>
        <end position="554"/>
    </location>
</feature>
<dbReference type="InterPro" id="IPR041558">
    <property type="entry name" value="MucBP_2"/>
</dbReference>
<reference evidence="3 5" key="1">
    <citation type="submission" date="2016-10" db="EMBL/GenBank/DDBJ databases">
        <authorList>
            <person name="Varghese N."/>
            <person name="Submissions S."/>
        </authorList>
    </citation>
    <scope>NUCLEOTIDE SEQUENCE [LARGE SCALE GENOMIC DNA]</scope>
    <source>
        <strain evidence="3 5">ATCC 43761</strain>
    </source>
</reference>
<dbReference type="InterPro" id="IPR041495">
    <property type="entry name" value="Mub_B2"/>
</dbReference>
<dbReference type="Proteomes" id="UP000181860">
    <property type="component" value="Unassembled WGS sequence"/>
</dbReference>
<sequence length="773" mass="84093">MVTNAQGDVIFNKAGDPTANTIEYNDSADIAKGKAAVQRLTGLPMDQVKVLQNDWATAVKNQTNKYDITGLTKTAITQAAEKAGLNQTVQVGVPEKLPHYKVIIGCNKWENKAGTMTVNFLDQATKKAIATPNTALSVSVQYITNPNNGVSYNGRPQAFDNGQKITINDNQWNPQNGNFTYGYVNLPQTITDDGIKYELVKNNPVDPANAQRGDQVGGVVGTFANSYNAAINVYYQKVKTPTPVEEGSVTVIFHDDTTDTQIPDVGYSSGEKPAGTSFDYNPAEQEKELENQGYVYVKTNGTLPSDGKIPAKKIAVVIYMAHGVQPVNPGTPEKDIPKGTPEEAQPKNLTEEAVRHIHYVLDDGSGKPDAQKPPMTGLPADTIRKQTVTFTGNTYVDKITGQIVNAKRVDGKWIVDTASTAVPGINWTANNDGKFAGFDTPVVKGYNVVPTSVGEQKAVPKDDINVYVVYSKMPITQQASVTVIYHDDTADQNLPGGWTSGKEDQGTPVKYTQANINQTVADYEKKNYHYVRTDGTLPTEIPAQNVTVVVHLAHNMIPVNPNTPDKHGVNPDQLEATYTSTLHYQTKAGKTLAPDSSQSSTWTRQVTVDAVTNKVVDKGQYTTNWQLIGHDNKYNNFNVPVEIGYIAEKTTKDGAPVTTIVPGQLKVQRNLEDTVIYDKLAKIIPVDSAHQPIPGVAAVPYQNDPSDPTKILPDEESPQVPATWQIEPKQPAGVTPDIKTNIAKVNPIDPTKPTEIIYQKTPIGDYLSKDPNS</sequence>
<accession>A0AAX3UGG4</accession>
<reference evidence="4" key="2">
    <citation type="journal article" date="2022" name="Food Funct.">
        <title>Lactobacillus kefiranofaciens ZW18 from Kefir enhances the anti-tumor effect of anti-programmed cell death 1 (PD-1) immunotherapy by modulating the gut microbiota.</title>
        <authorList>
            <person name="Zhao J."/>
            <person name="Wang Y."/>
            <person name="Wang J."/>
            <person name="Lv M."/>
            <person name="Zhou C."/>
            <person name="Jia L."/>
            <person name="Geng W."/>
        </authorList>
    </citation>
    <scope>NUCLEOTIDE SEQUENCE</scope>
    <source>
        <strain evidence="4">ZW18</strain>
    </source>
</reference>